<keyword evidence="8" id="KW-1133">Transmembrane helix</keyword>
<evidence type="ECO:0000256" key="7">
    <source>
        <dbReference type="RuleBase" id="RU366019"/>
    </source>
</evidence>
<keyword evidence="7" id="KW-0746">Sphingolipid metabolism</keyword>
<evidence type="ECO:0000256" key="3">
    <source>
        <dbReference type="ARBA" id="ARBA00019235"/>
    </source>
</evidence>
<dbReference type="GO" id="GO:0016020">
    <property type="term" value="C:membrane"/>
    <property type="evidence" value="ECO:0007669"/>
    <property type="project" value="GOC"/>
</dbReference>
<keyword evidence="8" id="KW-0812">Transmembrane</keyword>
<comment type="cofactor">
    <cofactor evidence="6">
        <name>Zn(2+)</name>
        <dbReference type="ChEBI" id="CHEBI:29105"/>
    </cofactor>
    <text evidence="6">Binds 1 zinc ion per subunit.</text>
</comment>
<feature type="binding site" evidence="6">
    <location>
        <position position="519"/>
    </location>
    <ligand>
        <name>Zn(2+)</name>
        <dbReference type="ChEBI" id="CHEBI:29105"/>
    </ligand>
</feature>
<evidence type="ECO:0000256" key="5">
    <source>
        <dbReference type="PIRSR" id="PIRSR606823-1"/>
    </source>
</evidence>
<dbReference type="PANTHER" id="PTHR12670">
    <property type="entry name" value="CERAMIDASE"/>
    <property type="match status" value="1"/>
</dbReference>
<dbReference type="Gene3D" id="2.60.40.2300">
    <property type="entry name" value="Neutral/alkaline non-lysosomal ceramidase, C-terminal domain"/>
    <property type="match status" value="1"/>
</dbReference>
<evidence type="ECO:0000313" key="11">
    <source>
        <dbReference type="EMBL" id="SSX30700.1"/>
    </source>
</evidence>
<dbReference type="Pfam" id="PF04734">
    <property type="entry name" value="Ceramidase_alk"/>
    <property type="match status" value="1"/>
</dbReference>
<keyword evidence="8" id="KW-0472">Membrane</keyword>
<gene>
    <name evidence="11" type="primary">CSON002772</name>
</gene>
<dbReference type="InterPro" id="IPR038445">
    <property type="entry name" value="NCDase_C_sf"/>
</dbReference>
<dbReference type="GO" id="GO:0046872">
    <property type="term" value="F:metal ion binding"/>
    <property type="evidence" value="ECO:0007669"/>
    <property type="project" value="UniProtKB-KW"/>
</dbReference>
<dbReference type="EC" id="3.5.1.23" evidence="2 7"/>
<feature type="transmembrane region" description="Helical" evidence="8">
    <location>
        <begin position="21"/>
        <end position="45"/>
    </location>
</feature>
<comment type="similarity">
    <text evidence="1 7">Belongs to the neutral ceramidase family.</text>
</comment>
<keyword evidence="6" id="KW-0862">Zinc</keyword>
<sequence length="714" mass="80358">MKRVTDLVCIRNSLDLIEMKIFVFLFFFISSLNIIKSYIIGVGIADCTGDAVEVTFMGYAELNQQGQGIHLRQFARTFIVQDPATNDRVVFVSVDTGMIGHAIKREVVKKLQSKFGNIYRMENIVLSGTHTHSAPGGFLTYLLYDLPSLGFVRETFNALINGICESISRAHSQMVQGKIFIAETEVENANINRSPSAYDNNNKKERTLYTHNVDKKLVQLRFEDLDGKNIGAFNWFAVHPVSMNKTNRLISSDNVGYASILLEKDQNPESLIGKGTFVGAFASTNLGDVSPNIKGAKCQNTGKSCNTVTSKCAMNEGLCFASGPGRDMFESTKIIATNLYLAAANLLKNVKGRQITGPLQFILQNINMTSEMGQFKNPITNSTIKYKGCFPAVGYSFAAGTTDGPGSFLFEQSSRTSNPLWDLVRDFIAEPTEEDKLCHKPKPILLMTGRANFPYDWTPIIVPLQLIRIGQVILSAVPGEFSTMSGRRLRAHIREIARQEENSNFDVIIAGLSNLYTSYIVTPEEYQMQRYEGASTLYGPHTLTIYLERFGKLAHAMLKRKFVDPGPPQPDLSDRQMSLNPPVLYDGHPKDQDFGYVIQQPQSSYSRESTVVVTFISGNPRNNGMREKSYFTVEQKQPDGLWKVKLTDADWETKFIWQRTNLIMGYSQITFYWEIDKNIKPGTYRIRHFGYYVYILGGKFPYTGQTTTFLIRIK</sequence>
<dbReference type="OMA" id="GTTVQTC"/>
<organism evidence="11">
    <name type="scientific">Culicoides sonorensis</name>
    <name type="common">Biting midge</name>
    <dbReference type="NCBI Taxonomy" id="179676"/>
    <lineage>
        <taxon>Eukaryota</taxon>
        <taxon>Metazoa</taxon>
        <taxon>Ecdysozoa</taxon>
        <taxon>Arthropoda</taxon>
        <taxon>Hexapoda</taxon>
        <taxon>Insecta</taxon>
        <taxon>Pterygota</taxon>
        <taxon>Neoptera</taxon>
        <taxon>Endopterygota</taxon>
        <taxon>Diptera</taxon>
        <taxon>Nematocera</taxon>
        <taxon>Chironomoidea</taxon>
        <taxon>Ceratopogonidae</taxon>
        <taxon>Ceratopogoninae</taxon>
        <taxon>Culicoides</taxon>
        <taxon>Monoculicoides</taxon>
    </lineage>
</organism>
<feature type="domain" description="Neutral/alkaline non-lysosomal ceramidase N-terminal" evidence="9">
    <location>
        <begin position="38"/>
        <end position="547"/>
    </location>
</feature>
<evidence type="ECO:0000259" key="10">
    <source>
        <dbReference type="Pfam" id="PF17048"/>
    </source>
</evidence>
<feature type="binding site" evidence="6">
    <location>
        <position position="480"/>
    </location>
    <ligand>
        <name>Zn(2+)</name>
        <dbReference type="ChEBI" id="CHEBI:29105"/>
    </ligand>
</feature>
<keyword evidence="4 7" id="KW-0378">Hydrolase</keyword>
<dbReference type="InterPro" id="IPR006823">
    <property type="entry name" value="Ceramidase_alk"/>
</dbReference>
<evidence type="ECO:0000256" key="8">
    <source>
        <dbReference type="SAM" id="Phobius"/>
    </source>
</evidence>
<protein>
    <recommendedName>
        <fullName evidence="3 7">Neutral ceramidase</fullName>
        <ecNumber evidence="2 7">3.5.1.23</ecNumber>
    </recommendedName>
</protein>
<dbReference type="GO" id="GO:0042759">
    <property type="term" value="P:long-chain fatty acid biosynthetic process"/>
    <property type="evidence" value="ECO:0007669"/>
    <property type="project" value="TreeGrafter"/>
</dbReference>
<dbReference type="VEuPathDB" id="VectorBase:CSON002772"/>
<dbReference type="GO" id="GO:0005576">
    <property type="term" value="C:extracellular region"/>
    <property type="evidence" value="ECO:0007669"/>
    <property type="project" value="TreeGrafter"/>
</dbReference>
<evidence type="ECO:0000256" key="6">
    <source>
        <dbReference type="PIRSR" id="PIRSR606823-2"/>
    </source>
</evidence>
<evidence type="ECO:0000256" key="4">
    <source>
        <dbReference type="ARBA" id="ARBA00022801"/>
    </source>
</evidence>
<dbReference type="GO" id="GO:0046512">
    <property type="term" value="P:sphingosine biosynthetic process"/>
    <property type="evidence" value="ECO:0007669"/>
    <property type="project" value="TreeGrafter"/>
</dbReference>
<reference evidence="11" key="1">
    <citation type="submission" date="2018-07" db="EMBL/GenBank/DDBJ databases">
        <authorList>
            <person name="Quirk P.G."/>
            <person name="Krulwich T.A."/>
        </authorList>
    </citation>
    <scope>NUCLEOTIDE SEQUENCE</scope>
</reference>
<name>A0A336ML87_CULSO</name>
<dbReference type="EMBL" id="UFQT01001467">
    <property type="protein sequence ID" value="SSX30700.1"/>
    <property type="molecule type" value="Genomic_DNA"/>
</dbReference>
<feature type="active site" description="Nucleophile" evidence="5">
    <location>
        <position position="290"/>
    </location>
</feature>
<dbReference type="GO" id="GO:0017040">
    <property type="term" value="F:N-acylsphingosine amidohydrolase activity"/>
    <property type="evidence" value="ECO:0007669"/>
    <property type="project" value="UniProtKB-UniRule"/>
</dbReference>
<evidence type="ECO:0000256" key="1">
    <source>
        <dbReference type="ARBA" id="ARBA00009835"/>
    </source>
</evidence>
<dbReference type="GO" id="GO:0046514">
    <property type="term" value="P:ceramide catabolic process"/>
    <property type="evidence" value="ECO:0007669"/>
    <property type="project" value="InterPro"/>
</dbReference>
<dbReference type="InterPro" id="IPR031331">
    <property type="entry name" value="NEUT/ALK_ceramidase_C"/>
</dbReference>
<dbReference type="InterPro" id="IPR031329">
    <property type="entry name" value="NEUT/ALK_ceramidase_N"/>
</dbReference>
<proteinExistence type="inferred from homology"/>
<evidence type="ECO:0000259" key="9">
    <source>
        <dbReference type="Pfam" id="PF04734"/>
    </source>
</evidence>
<keyword evidence="7" id="KW-0443">Lipid metabolism</keyword>
<feature type="domain" description="Neutral/alkaline non-lysosomal ceramidase C-terminal" evidence="10">
    <location>
        <begin position="550"/>
        <end position="710"/>
    </location>
</feature>
<dbReference type="Pfam" id="PF17048">
    <property type="entry name" value="Ceramidse_alk_C"/>
    <property type="match status" value="1"/>
</dbReference>
<keyword evidence="6" id="KW-0479">Metal-binding</keyword>
<feature type="binding site" evidence="6">
    <location>
        <position position="239"/>
    </location>
    <ligand>
        <name>Zn(2+)</name>
        <dbReference type="ChEBI" id="CHEBI:29105"/>
    </ligand>
</feature>
<feature type="binding site" evidence="6">
    <location>
        <position position="130"/>
    </location>
    <ligand>
        <name>Zn(2+)</name>
        <dbReference type="ChEBI" id="CHEBI:29105"/>
    </ligand>
</feature>
<dbReference type="AlphaFoldDB" id="A0A336ML87"/>
<dbReference type="PANTHER" id="PTHR12670:SF1">
    <property type="entry name" value="NEUTRAL CERAMIDASE"/>
    <property type="match status" value="1"/>
</dbReference>
<accession>A0A336ML87</accession>
<evidence type="ECO:0000256" key="2">
    <source>
        <dbReference type="ARBA" id="ARBA00011891"/>
    </source>
</evidence>
<comment type="catalytic activity">
    <reaction evidence="7">
        <text>an N-acylsphing-4-enine + H2O = sphing-4-enine + a fatty acid</text>
        <dbReference type="Rhea" id="RHEA:20856"/>
        <dbReference type="ChEBI" id="CHEBI:15377"/>
        <dbReference type="ChEBI" id="CHEBI:28868"/>
        <dbReference type="ChEBI" id="CHEBI:52639"/>
        <dbReference type="ChEBI" id="CHEBI:57756"/>
        <dbReference type="EC" id="3.5.1.23"/>
    </reaction>
</comment>